<gene>
    <name evidence="10" type="ORF">ELB75_08320</name>
</gene>
<evidence type="ECO:0000313" key="10">
    <source>
        <dbReference type="EMBL" id="AZR60031.1"/>
    </source>
</evidence>
<dbReference type="OrthoDB" id="9180614at2"/>
<feature type="domain" description="Transposase Helix-turn-helix" evidence="9">
    <location>
        <begin position="47"/>
        <end position="93"/>
    </location>
</feature>
<accession>A0A3S9SKG5</accession>
<dbReference type="Pfam" id="PF13613">
    <property type="entry name" value="HTH_Tnp_4"/>
    <property type="match status" value="1"/>
</dbReference>
<protein>
    <submittedName>
        <fullName evidence="10">IS5 family transposase</fullName>
    </submittedName>
</protein>
<dbReference type="EMBL" id="CP034670">
    <property type="protein sequence ID" value="AZR60031.1"/>
    <property type="molecule type" value="Genomic_DNA"/>
</dbReference>
<comment type="cofactor">
    <cofactor evidence="1">
        <name>a divalent metal cation</name>
        <dbReference type="ChEBI" id="CHEBI:60240"/>
    </cofactor>
</comment>
<evidence type="ECO:0000256" key="6">
    <source>
        <dbReference type="ARBA" id="ARBA00023172"/>
    </source>
</evidence>
<dbReference type="NCBIfam" id="NF033581">
    <property type="entry name" value="transpos_IS5_4"/>
    <property type="match status" value="1"/>
</dbReference>
<feature type="domain" description="DDE Tnp4" evidence="8">
    <location>
        <begin position="113"/>
        <end position="261"/>
    </location>
</feature>
<organism evidence="10 11">
    <name type="scientific">Eikenella corrodens</name>
    <dbReference type="NCBI Taxonomy" id="539"/>
    <lineage>
        <taxon>Bacteria</taxon>
        <taxon>Pseudomonadati</taxon>
        <taxon>Pseudomonadota</taxon>
        <taxon>Betaproteobacteria</taxon>
        <taxon>Neisseriales</taxon>
        <taxon>Neisseriaceae</taxon>
        <taxon>Eikenella</taxon>
    </lineage>
</organism>
<dbReference type="InterPro" id="IPR047959">
    <property type="entry name" value="Transpos_IS5"/>
</dbReference>
<dbReference type="InterPro" id="IPR027805">
    <property type="entry name" value="Transposase_HTH_dom"/>
</dbReference>
<dbReference type="Proteomes" id="UP000282435">
    <property type="component" value="Chromosome"/>
</dbReference>
<evidence type="ECO:0000313" key="11">
    <source>
        <dbReference type="Proteomes" id="UP000282435"/>
    </source>
</evidence>
<keyword evidence="5" id="KW-0238">DNA-binding</keyword>
<name>A0A3S9SKG5_EIKCO</name>
<dbReference type="GO" id="GO:0003677">
    <property type="term" value="F:DNA binding"/>
    <property type="evidence" value="ECO:0007669"/>
    <property type="project" value="UniProtKB-KW"/>
</dbReference>
<sequence length="264" mass="30630">MKYENLIQRSDSEFKRLTGVTPVLFHEMLQVSTEAESRKVKSGRPHTLGLADQLLLTLSYLRHYHTQLELAAIYGLSESNVCRTIRKTEDALIRCKRFSLPKHKNPGDQTVIIDVTESPIERPKKQRQYYSGKKRRHTVKIRVIYGRETEKIISIRTGMGARHDMRLAKRHLAELYPYKIVIADKGYQGLAKTGLQTPKKKSKRHPPDKQDKEANRRLGKLRTVIEHINRKLKIFKILSLPYRNRRKRFGLRANLIAGLVNAMG</sequence>
<keyword evidence="4" id="KW-0479">Metal-binding</keyword>
<dbReference type="AlphaFoldDB" id="A0A3S9SKG5"/>
<dbReference type="GO" id="GO:0006310">
    <property type="term" value="P:DNA recombination"/>
    <property type="evidence" value="ECO:0007669"/>
    <property type="project" value="UniProtKB-KW"/>
</dbReference>
<feature type="region of interest" description="Disordered" evidence="7">
    <location>
        <begin position="193"/>
        <end position="213"/>
    </location>
</feature>
<keyword evidence="6" id="KW-0233">DNA recombination</keyword>
<keyword evidence="3" id="KW-0815">Transposition</keyword>
<dbReference type="InterPro" id="IPR027806">
    <property type="entry name" value="HARBI1_dom"/>
</dbReference>
<evidence type="ECO:0000256" key="3">
    <source>
        <dbReference type="ARBA" id="ARBA00022578"/>
    </source>
</evidence>
<evidence type="ECO:0000256" key="7">
    <source>
        <dbReference type="SAM" id="MobiDB-lite"/>
    </source>
</evidence>
<evidence type="ECO:0000259" key="9">
    <source>
        <dbReference type="Pfam" id="PF13613"/>
    </source>
</evidence>
<comment type="similarity">
    <text evidence="2">Belongs to the transposase 11 family.</text>
</comment>
<evidence type="ECO:0000256" key="2">
    <source>
        <dbReference type="ARBA" id="ARBA00010075"/>
    </source>
</evidence>
<evidence type="ECO:0000256" key="1">
    <source>
        <dbReference type="ARBA" id="ARBA00001968"/>
    </source>
</evidence>
<dbReference type="GO" id="GO:0046872">
    <property type="term" value="F:metal ion binding"/>
    <property type="evidence" value="ECO:0007669"/>
    <property type="project" value="UniProtKB-KW"/>
</dbReference>
<dbReference type="Pfam" id="PF13359">
    <property type="entry name" value="DDE_Tnp_4"/>
    <property type="match status" value="1"/>
</dbReference>
<dbReference type="PANTHER" id="PTHR23080">
    <property type="entry name" value="THAP DOMAIN PROTEIN"/>
    <property type="match status" value="1"/>
</dbReference>
<evidence type="ECO:0000259" key="8">
    <source>
        <dbReference type="Pfam" id="PF13359"/>
    </source>
</evidence>
<proteinExistence type="inferred from homology"/>
<dbReference type="GO" id="GO:0032196">
    <property type="term" value="P:transposition"/>
    <property type="evidence" value="ECO:0007669"/>
    <property type="project" value="UniProtKB-KW"/>
</dbReference>
<evidence type="ECO:0000256" key="4">
    <source>
        <dbReference type="ARBA" id="ARBA00022723"/>
    </source>
</evidence>
<dbReference type="RefSeq" id="WP_126983527.1">
    <property type="nucleotide sequence ID" value="NZ_CP034670.1"/>
</dbReference>
<evidence type="ECO:0000256" key="5">
    <source>
        <dbReference type="ARBA" id="ARBA00023125"/>
    </source>
</evidence>
<reference evidence="10 11" key="1">
    <citation type="submission" date="2018-12" db="EMBL/GenBank/DDBJ databases">
        <title>Genome sequencing of Eikenella corrodens KCOM 3110 (= JS217).</title>
        <authorList>
            <person name="Koo J.-K."/>
            <person name="Park S.-N."/>
            <person name="Lim Y.K."/>
        </authorList>
    </citation>
    <scope>NUCLEOTIDE SEQUENCE [LARGE SCALE GENOMIC DNA]</scope>
    <source>
        <strain evidence="10 11">KCOM 3110</strain>
    </source>
</reference>